<evidence type="ECO:0000256" key="1">
    <source>
        <dbReference type="ARBA" id="ARBA00022553"/>
    </source>
</evidence>
<sequence length="124" mass="13144">MAATIMIVDDSPTMLLSIEGILTKAGLTVVKAPSGEKALDTLKSGTKPNLLITDLNMGEMNGIDLIRKVRKLPGFAFLPILMLTTESQQDKRNEAKSAGATGWIVKPVDSDGLLGVIRQLVPGA</sequence>
<reference evidence="5" key="3">
    <citation type="submission" date="2021-08" db="EMBL/GenBank/DDBJ databases">
        <authorList>
            <person name="Tani A."/>
            <person name="Ola A."/>
            <person name="Ogura Y."/>
            <person name="Katsura K."/>
            <person name="Hayashi T."/>
        </authorList>
    </citation>
    <scope>NUCLEOTIDE SEQUENCE</scope>
    <source>
        <strain evidence="5">DSM 21893</strain>
    </source>
</reference>
<protein>
    <submittedName>
        <fullName evidence="5">Chemotaxis protein CheY</fullName>
    </submittedName>
</protein>
<dbReference type="InterPro" id="IPR001789">
    <property type="entry name" value="Sig_transdc_resp-reg_receiver"/>
</dbReference>
<dbReference type="EMBL" id="LR743504">
    <property type="protein sequence ID" value="CAA2102026.1"/>
    <property type="molecule type" value="Genomic_DNA"/>
</dbReference>
<evidence type="ECO:0000259" key="3">
    <source>
        <dbReference type="PROSITE" id="PS50110"/>
    </source>
</evidence>
<reference evidence="5" key="1">
    <citation type="journal article" date="2016" name="Front. Microbiol.">
        <title>Genome Sequence of the Piezophilic, Mesophilic Sulfate-Reducing Bacterium Desulfovibrio indicus J2T.</title>
        <authorList>
            <person name="Cao J."/>
            <person name="Maignien L."/>
            <person name="Shao Z."/>
            <person name="Alain K."/>
            <person name="Jebbar M."/>
        </authorList>
    </citation>
    <scope>NUCLEOTIDE SEQUENCE</scope>
    <source>
        <strain evidence="5">DSM 21893</strain>
    </source>
</reference>
<dbReference type="InterPro" id="IPR011006">
    <property type="entry name" value="CheY-like_superfamily"/>
</dbReference>
<dbReference type="PANTHER" id="PTHR44591:SF25">
    <property type="entry name" value="CHEMOTAXIS TWO-COMPONENT RESPONSE REGULATOR"/>
    <property type="match status" value="1"/>
</dbReference>
<dbReference type="GO" id="GO:0000160">
    <property type="term" value="P:phosphorelay signal transduction system"/>
    <property type="evidence" value="ECO:0007669"/>
    <property type="project" value="InterPro"/>
</dbReference>
<reference evidence="4" key="2">
    <citation type="submission" date="2019-12" db="EMBL/GenBank/DDBJ databases">
        <authorList>
            <person name="Cremers G."/>
        </authorList>
    </citation>
    <scope>NUCLEOTIDE SEQUENCE</scope>
    <source>
        <strain evidence="4">Mbul1</strain>
    </source>
</reference>
<keyword evidence="1 2" id="KW-0597">Phosphoprotein</keyword>
<dbReference type="EMBL" id="BPQF01000009">
    <property type="protein sequence ID" value="GJD39166.1"/>
    <property type="molecule type" value="Genomic_DNA"/>
</dbReference>
<proteinExistence type="predicted"/>
<dbReference type="Proteomes" id="UP001055307">
    <property type="component" value="Unassembled WGS sequence"/>
</dbReference>
<dbReference type="SUPFAM" id="SSF52172">
    <property type="entry name" value="CheY-like"/>
    <property type="match status" value="1"/>
</dbReference>
<dbReference type="RefSeq" id="WP_056140921.1">
    <property type="nucleotide sequence ID" value="NZ_BPQF01000009.1"/>
</dbReference>
<dbReference type="Pfam" id="PF00072">
    <property type="entry name" value="Response_reg"/>
    <property type="match status" value="1"/>
</dbReference>
<dbReference type="AlphaFoldDB" id="A0A679IXY0"/>
<evidence type="ECO:0000313" key="5">
    <source>
        <dbReference type="EMBL" id="GJD39166.1"/>
    </source>
</evidence>
<feature type="domain" description="Response regulatory" evidence="3">
    <location>
        <begin position="4"/>
        <end position="121"/>
    </location>
</feature>
<accession>A0A679IXY0</accession>
<name>A0A679IXY0_9HYPH</name>
<evidence type="ECO:0000313" key="6">
    <source>
        <dbReference type="Proteomes" id="UP001055307"/>
    </source>
</evidence>
<dbReference type="SMART" id="SM00448">
    <property type="entry name" value="REC"/>
    <property type="match status" value="1"/>
</dbReference>
<gene>
    <name evidence="5" type="primary">cheY_1</name>
    <name evidence="4" type="ORF">MBUL_01476</name>
    <name evidence="5" type="ORF">OICFNHDK_1621</name>
</gene>
<evidence type="ECO:0000256" key="2">
    <source>
        <dbReference type="PROSITE-ProRule" id="PRU00169"/>
    </source>
</evidence>
<dbReference type="PANTHER" id="PTHR44591">
    <property type="entry name" value="STRESS RESPONSE REGULATOR PROTEIN 1"/>
    <property type="match status" value="1"/>
</dbReference>
<feature type="modified residue" description="4-aspartylphosphate" evidence="2">
    <location>
        <position position="54"/>
    </location>
</feature>
<dbReference type="Gene3D" id="3.40.50.2300">
    <property type="match status" value="1"/>
</dbReference>
<keyword evidence="6" id="KW-1185">Reference proteome</keyword>
<dbReference type="InterPro" id="IPR050595">
    <property type="entry name" value="Bact_response_regulator"/>
</dbReference>
<organism evidence="4">
    <name type="scientific">Methylobacterium bullatum</name>
    <dbReference type="NCBI Taxonomy" id="570505"/>
    <lineage>
        <taxon>Bacteria</taxon>
        <taxon>Pseudomonadati</taxon>
        <taxon>Pseudomonadota</taxon>
        <taxon>Alphaproteobacteria</taxon>
        <taxon>Hyphomicrobiales</taxon>
        <taxon>Methylobacteriaceae</taxon>
        <taxon>Methylobacterium</taxon>
    </lineage>
</organism>
<evidence type="ECO:0000313" key="4">
    <source>
        <dbReference type="EMBL" id="CAA2102026.1"/>
    </source>
</evidence>
<dbReference type="PROSITE" id="PS50110">
    <property type="entry name" value="RESPONSE_REGULATORY"/>
    <property type="match status" value="1"/>
</dbReference>